<gene>
    <name evidence="1" type="ORF">DXC51_01350</name>
</gene>
<dbReference type="EMBL" id="QVLV01000001">
    <property type="protein sequence ID" value="RGE65002.1"/>
    <property type="molecule type" value="Genomic_DNA"/>
</dbReference>
<protein>
    <submittedName>
        <fullName evidence="1">Uncharacterized protein</fullName>
    </submittedName>
</protein>
<keyword evidence="2" id="KW-1185">Reference proteome</keyword>
<dbReference type="RefSeq" id="WP_117543395.1">
    <property type="nucleotide sequence ID" value="NZ_QVLV01000001.1"/>
</dbReference>
<sequence length="256" mass="29836">MNEPAVKMEEQIINLFQEVETEVYEGWVLKTLGSRLIVFPLYNVYPDNMDERIRACERLGNEKSAECMFRIAENTNFYLHSRLEKNRYILRERTIVGDLSITEETADRFSLYGRIESENEDRTESIIESRTAGRVEKAPAIDIKPKPRTSSDGRLVLEKAKDGLRTEPVYMLQEGENRSWEKAGRRRIGTKRGDHLFITDANKSSRLKAADILHFSLRNNITRVLVDVPETTFLCENFEEYGFRKAYSCSCYRKQL</sequence>
<dbReference type="GeneID" id="97985560"/>
<organism evidence="1 2">
    <name type="scientific">Eisenbergiella massiliensis</name>
    <dbReference type="NCBI Taxonomy" id="1720294"/>
    <lineage>
        <taxon>Bacteria</taxon>
        <taxon>Bacillati</taxon>
        <taxon>Bacillota</taxon>
        <taxon>Clostridia</taxon>
        <taxon>Lachnospirales</taxon>
        <taxon>Lachnospiraceae</taxon>
        <taxon>Eisenbergiella</taxon>
    </lineage>
</organism>
<dbReference type="Proteomes" id="UP000260812">
    <property type="component" value="Unassembled WGS sequence"/>
</dbReference>
<name>A0A3E3ID89_9FIRM</name>
<comment type="caution">
    <text evidence="1">The sequence shown here is derived from an EMBL/GenBank/DDBJ whole genome shotgun (WGS) entry which is preliminary data.</text>
</comment>
<proteinExistence type="predicted"/>
<evidence type="ECO:0000313" key="1">
    <source>
        <dbReference type="EMBL" id="RGE65002.1"/>
    </source>
</evidence>
<reference evidence="1" key="1">
    <citation type="submission" date="2018-08" db="EMBL/GenBank/DDBJ databases">
        <title>A genome reference for cultivated species of the human gut microbiota.</title>
        <authorList>
            <person name="Zou Y."/>
            <person name="Xue W."/>
            <person name="Luo G."/>
        </authorList>
    </citation>
    <scope>NUCLEOTIDE SEQUENCE [LARGE SCALE GENOMIC DNA]</scope>
    <source>
        <strain evidence="1">TF05-5AC</strain>
    </source>
</reference>
<dbReference type="AlphaFoldDB" id="A0A3E3ID89"/>
<accession>A0A3E3ID89</accession>
<evidence type="ECO:0000313" key="2">
    <source>
        <dbReference type="Proteomes" id="UP000260812"/>
    </source>
</evidence>